<keyword evidence="2" id="KW-0677">Repeat</keyword>
<dbReference type="PROSITE" id="PS51450">
    <property type="entry name" value="LRR"/>
    <property type="match status" value="1"/>
</dbReference>
<dbReference type="InterPro" id="IPR001611">
    <property type="entry name" value="Leu-rich_rpt"/>
</dbReference>
<dbReference type="EMBL" id="GL945438">
    <property type="protein sequence ID" value="EGO21738.1"/>
    <property type="molecule type" value="Genomic_DNA"/>
</dbReference>
<dbReference type="AlphaFoldDB" id="F8P551"/>
<dbReference type="GeneID" id="18816769"/>
<dbReference type="InterPro" id="IPR032675">
    <property type="entry name" value="LRR_dom_sf"/>
</dbReference>
<dbReference type="InterPro" id="IPR019487">
    <property type="entry name" value="RAM_signalling_pathway_SOG2"/>
</dbReference>
<evidence type="ECO:0000256" key="1">
    <source>
        <dbReference type="ARBA" id="ARBA00022614"/>
    </source>
</evidence>
<evidence type="ECO:0000256" key="3">
    <source>
        <dbReference type="SAM" id="MobiDB-lite"/>
    </source>
</evidence>
<keyword evidence="1" id="KW-0433">Leucine-rich repeat</keyword>
<dbReference type="SMART" id="SM00369">
    <property type="entry name" value="LRR_TYP"/>
    <property type="match status" value="4"/>
</dbReference>
<feature type="compositionally biased region" description="Polar residues" evidence="3">
    <location>
        <begin position="265"/>
        <end position="277"/>
    </location>
</feature>
<dbReference type="RefSeq" id="XP_007321524.1">
    <property type="nucleotide sequence ID" value="XM_007321462.1"/>
</dbReference>
<evidence type="ECO:0008006" key="5">
    <source>
        <dbReference type="Google" id="ProtNLM"/>
    </source>
</evidence>
<feature type="compositionally biased region" description="Polar residues" evidence="3">
    <location>
        <begin position="869"/>
        <end position="883"/>
    </location>
</feature>
<dbReference type="PANTHER" id="PTHR48051:SF46">
    <property type="entry name" value="LEUCINE RICH REPEAT-CONTAINING DOMAIN PROTEIN"/>
    <property type="match status" value="1"/>
</dbReference>
<reference evidence="4" key="1">
    <citation type="submission" date="2011-04" db="EMBL/GenBank/DDBJ databases">
        <title>Evolution of plant cell wall degrading machinery underlies the functional diversity of forest fungi.</title>
        <authorList>
            <consortium name="US DOE Joint Genome Institute (JGI-PGF)"/>
            <person name="Eastwood D.C."/>
            <person name="Floudas D."/>
            <person name="Binder M."/>
            <person name="Majcherczyk A."/>
            <person name="Schneider P."/>
            <person name="Aerts A."/>
            <person name="Asiegbu F.O."/>
            <person name="Baker S.E."/>
            <person name="Barry K."/>
            <person name="Bendiksby M."/>
            <person name="Blumentritt M."/>
            <person name="Coutinho P.M."/>
            <person name="Cullen D."/>
            <person name="Cullen D."/>
            <person name="Gathman A."/>
            <person name="Goodell B."/>
            <person name="Henrissat B."/>
            <person name="Ihrmark K."/>
            <person name="Kauserud H."/>
            <person name="Kohler A."/>
            <person name="LaButti K."/>
            <person name="Lapidus A."/>
            <person name="Lavin J.L."/>
            <person name="Lee Y.-H."/>
            <person name="Lindquist E."/>
            <person name="Lilly W."/>
            <person name="Lucas S."/>
            <person name="Morin E."/>
            <person name="Murat C."/>
            <person name="Oguiza J.A."/>
            <person name="Park J."/>
            <person name="Pisabarro A.G."/>
            <person name="Riley R."/>
            <person name="Rosling A."/>
            <person name="Salamov A."/>
            <person name="Schmidt O."/>
            <person name="Schmutz J."/>
            <person name="Skrede I."/>
            <person name="Stenlid J."/>
            <person name="Wiebenga A."/>
            <person name="Xie X."/>
            <person name="Kues U."/>
            <person name="Hibbett D.S."/>
            <person name="Hoffmeister D."/>
            <person name="Hogberg N."/>
            <person name="Martin F."/>
            <person name="Grigoriev I.V."/>
            <person name="Watkinson S.C."/>
        </authorList>
    </citation>
    <scope>NUCLEOTIDE SEQUENCE</scope>
    <source>
        <strain evidence="4">S7.9</strain>
    </source>
</reference>
<feature type="compositionally biased region" description="Basic and acidic residues" evidence="3">
    <location>
        <begin position="909"/>
        <end position="920"/>
    </location>
</feature>
<dbReference type="Proteomes" id="UP000008064">
    <property type="component" value="Unassembled WGS sequence"/>
</dbReference>
<organism>
    <name type="scientific">Serpula lacrymans var. lacrymans (strain S7.9)</name>
    <name type="common">Dry rot fungus</name>
    <dbReference type="NCBI Taxonomy" id="578457"/>
    <lineage>
        <taxon>Eukaryota</taxon>
        <taxon>Fungi</taxon>
        <taxon>Dikarya</taxon>
        <taxon>Basidiomycota</taxon>
        <taxon>Agaricomycotina</taxon>
        <taxon>Agaricomycetes</taxon>
        <taxon>Agaricomycetidae</taxon>
        <taxon>Boletales</taxon>
        <taxon>Coniophorineae</taxon>
        <taxon>Serpulaceae</taxon>
        <taxon>Serpula</taxon>
    </lineage>
</organism>
<dbReference type="Gene3D" id="3.80.10.10">
    <property type="entry name" value="Ribonuclease Inhibitor"/>
    <property type="match status" value="1"/>
</dbReference>
<name>F8P551_SERL9</name>
<feature type="region of interest" description="Disordered" evidence="3">
    <location>
        <begin position="208"/>
        <end position="280"/>
    </location>
</feature>
<proteinExistence type="predicted"/>
<feature type="compositionally biased region" description="Low complexity" evidence="3">
    <location>
        <begin position="576"/>
        <end position="586"/>
    </location>
</feature>
<dbReference type="GO" id="GO:0005737">
    <property type="term" value="C:cytoplasm"/>
    <property type="evidence" value="ECO:0007669"/>
    <property type="project" value="TreeGrafter"/>
</dbReference>
<dbReference type="SUPFAM" id="SSF52075">
    <property type="entry name" value="Outer arm dynein light chain 1"/>
    <property type="match status" value="1"/>
</dbReference>
<sequence length="920" mass="101254">MGWTYNLISISLGFNRLTTLTTAFALLSRLRYLNLTSNSFSVFPDVLTVMPSLEILDMSRNKIKRLPAQPGSLANLRVFSISRNKITRLPPYLADFRNLNILKVERNPIEWPPRHVVELTENMDDPQIRSTWIAELQTWLRENSNSKSEARRALDDLITNEQAPLDTSMCEDISPWPHSRKKHSDADATPHARTFSVDSELSFPSWTESDDLPLHSSTFSPRSERPPPLQLSKLPVYSDSSPTRSPDSYLPTPDESVYSTDEDSTTVPDTQPHTRNASYAGDSVNRLLVMNKKSLPDLRKANFEIDPEGRPLESPMPGTTNYFENRPTVQPESFAASPLPHRQDSLSDAQPFIYGAKPLTPSPPSAYSDSIDRTIPPVPPMELERNSYFRRLSALPAATISSNLPPSLLSLVEAARSILFSTSQVYQCLSHYTVYTLDNQLSSVIKKVIDPANAYMTQLVDALDRFDTMSKKTTPGPGLCRAVIECSRDTAAVFGKAIGIVALQLKVLAAKNDVRFMRQLHLIFYGAIAEISFAWQAMAPHIESIKPLLSDHRRPPPVKTHTTPSNSSLGSPELPPASGSPSFSSFNVHIPNMPLPRSRPTQPIGRARTTRRHAGSFSSKDVEIGKTLPSYEDVPGTPSGLRAGIRQPVLSGGGTPGASSGAPSEFIILTPGGGDHSRQGSLTSIATTLASSSPPPPFKSLNVEIPPSRTLVDKEALSAMEVAVEAAPAVWEMISGILDNDLDIQEANQDVRETLLLARGTTERLKTNIRAIHKGSLSANRKALREDAHVFVKTVVKLSSVIKSYGSTHALYSDLRTKMVELTNATEEFVILLHVSSFSPSSTPRPYSPMWGGTNYPTSLEDNRLGANLSRSRSTQPPKSSKLASPLVRELPRSALPNQSFNIPTPPRYGEDRVREPNDQ</sequence>
<feature type="region of interest" description="Disordered" evidence="3">
    <location>
        <begin position="165"/>
        <end position="189"/>
    </location>
</feature>
<feature type="region of interest" description="Disordered" evidence="3">
    <location>
        <begin position="548"/>
        <end position="620"/>
    </location>
</feature>
<dbReference type="InterPro" id="IPR050216">
    <property type="entry name" value="LRR_domain-containing"/>
</dbReference>
<evidence type="ECO:0000313" key="4">
    <source>
        <dbReference type="EMBL" id="EGO21738.1"/>
    </source>
</evidence>
<dbReference type="PANTHER" id="PTHR48051">
    <property type="match status" value="1"/>
</dbReference>
<evidence type="ECO:0000256" key="2">
    <source>
        <dbReference type="ARBA" id="ARBA00022737"/>
    </source>
</evidence>
<gene>
    <name evidence="4" type="ORF">SERLADRAFT_451757</name>
</gene>
<feature type="region of interest" description="Disordered" evidence="3">
    <location>
        <begin position="838"/>
        <end position="920"/>
    </location>
</feature>
<dbReference type="KEGG" id="sla:SERLADRAFT_451757"/>
<accession>F8P551</accession>
<dbReference type="Pfam" id="PF10428">
    <property type="entry name" value="SOG2"/>
    <property type="match status" value="1"/>
</dbReference>
<dbReference type="InterPro" id="IPR003591">
    <property type="entry name" value="Leu-rich_rpt_typical-subtyp"/>
</dbReference>
<dbReference type="HOGENOM" id="CLU_006272_0_0_1"/>
<protein>
    <recommendedName>
        <fullName evidence="5">RAM signaling network component</fullName>
    </recommendedName>
</protein>
<dbReference type="OrthoDB" id="1394818at2759"/>
<feature type="compositionally biased region" description="Polar residues" evidence="3">
    <location>
        <begin position="560"/>
        <end position="570"/>
    </location>
</feature>